<dbReference type="STRING" id="62062.ENSHHUP00000030031"/>
<dbReference type="SMART" id="SM00228">
    <property type="entry name" value="PDZ"/>
    <property type="match status" value="1"/>
</dbReference>
<dbReference type="SUPFAM" id="SSF46785">
    <property type="entry name" value="Winged helix' DNA-binding domain"/>
    <property type="match status" value="2"/>
</dbReference>
<dbReference type="Gene3D" id="2.30.42.10">
    <property type="match status" value="1"/>
</dbReference>
<dbReference type="AlphaFoldDB" id="A0A4W5LUS1"/>
<dbReference type="GeneTree" id="ENSGT00940000164411"/>
<dbReference type="GO" id="GO:0005886">
    <property type="term" value="C:plasma membrane"/>
    <property type="evidence" value="ECO:0007669"/>
    <property type="project" value="TreeGrafter"/>
</dbReference>
<proteinExistence type="predicted"/>
<dbReference type="PANTHER" id="PTHR22829:SF7">
    <property type="entry name" value="DEP DOMAIN-CONTAINING MTOR-INTERACTING PROTEIN"/>
    <property type="match status" value="1"/>
</dbReference>
<feature type="domain" description="DEP" evidence="2">
    <location>
        <begin position="149"/>
        <end position="207"/>
    </location>
</feature>
<dbReference type="Pfam" id="PF17820">
    <property type="entry name" value="PDZ_6"/>
    <property type="match status" value="1"/>
</dbReference>
<dbReference type="InterPro" id="IPR051832">
    <property type="entry name" value="mTOR-Rac_regulators"/>
</dbReference>
<keyword evidence="4" id="KW-1185">Reference proteome</keyword>
<sequence length="442" mass="50259">MEKMGSSINRKSMARLNKAKVMIAGEQLRLRLHDGKLIKDRRYHLRTYPNCFVAQELTDWLISNKEAPNRATAVCLMQHLMDHDIVHHVCDKHPLFKDAKLLYRFRKDDGTFPFNTEVKVFIRGQRLYEQLITGRDSILQLREEQGVAYQRSIPGCQLMDWLLQNGETENRRQGLEFCRALLEHGIIQHVSKKYDFFDSRLLYQFCINFRRRRHLSELLNETERDKKEGISVHALEDNHADSPFVLPKIPPQEEYSGFQSAVQPNKPLKMIPNVHQAILNSQLHASGYLPPATLSSAPVVRCNPKSVLKRNVTCEELLSPGAPFIKRVLTVSYKANILYVLPLSSLVSIGEVNMYLVPSYQCIASQVMGDAVGWGFVIRGMAPVYVQAVDPGSPAAAAGVKVRQFVCQVNGRSVLHLDYRQVTRLVMTGPRTVVLEVMEPLG</sequence>
<evidence type="ECO:0000313" key="3">
    <source>
        <dbReference type="Ensembl" id="ENSHHUP00000030031.1"/>
    </source>
</evidence>
<dbReference type="InterPro" id="IPR036034">
    <property type="entry name" value="PDZ_sf"/>
</dbReference>
<reference evidence="3" key="2">
    <citation type="submission" date="2025-08" db="UniProtKB">
        <authorList>
            <consortium name="Ensembl"/>
        </authorList>
    </citation>
    <scope>IDENTIFICATION</scope>
</reference>
<dbReference type="PROSITE" id="PS50186">
    <property type="entry name" value="DEP"/>
    <property type="match status" value="2"/>
</dbReference>
<dbReference type="GO" id="GO:0005096">
    <property type="term" value="F:GTPase activator activity"/>
    <property type="evidence" value="ECO:0007669"/>
    <property type="project" value="TreeGrafter"/>
</dbReference>
<feature type="domain" description="PDZ" evidence="1">
    <location>
        <begin position="375"/>
        <end position="441"/>
    </location>
</feature>
<dbReference type="PANTHER" id="PTHR22829">
    <property type="entry name" value="DEP DOMAIN PROTEIN"/>
    <property type="match status" value="1"/>
</dbReference>
<dbReference type="Pfam" id="PF00610">
    <property type="entry name" value="DEP"/>
    <property type="match status" value="2"/>
</dbReference>
<reference evidence="3" key="3">
    <citation type="submission" date="2025-09" db="UniProtKB">
        <authorList>
            <consortium name="Ensembl"/>
        </authorList>
    </citation>
    <scope>IDENTIFICATION</scope>
</reference>
<evidence type="ECO:0000259" key="2">
    <source>
        <dbReference type="PROSITE" id="PS50186"/>
    </source>
</evidence>
<dbReference type="InterPro" id="IPR000591">
    <property type="entry name" value="DEP_dom"/>
</dbReference>
<dbReference type="GO" id="GO:0035556">
    <property type="term" value="P:intracellular signal transduction"/>
    <property type="evidence" value="ECO:0007669"/>
    <property type="project" value="InterPro"/>
</dbReference>
<dbReference type="InterPro" id="IPR036388">
    <property type="entry name" value="WH-like_DNA-bd_sf"/>
</dbReference>
<organism evidence="3 4">
    <name type="scientific">Hucho hucho</name>
    <name type="common">huchen</name>
    <dbReference type="NCBI Taxonomy" id="62062"/>
    <lineage>
        <taxon>Eukaryota</taxon>
        <taxon>Metazoa</taxon>
        <taxon>Chordata</taxon>
        <taxon>Craniata</taxon>
        <taxon>Vertebrata</taxon>
        <taxon>Euteleostomi</taxon>
        <taxon>Actinopterygii</taxon>
        <taxon>Neopterygii</taxon>
        <taxon>Teleostei</taxon>
        <taxon>Protacanthopterygii</taxon>
        <taxon>Salmoniformes</taxon>
        <taxon>Salmonidae</taxon>
        <taxon>Salmoninae</taxon>
        <taxon>Hucho</taxon>
    </lineage>
</organism>
<reference evidence="4" key="1">
    <citation type="submission" date="2018-06" db="EMBL/GenBank/DDBJ databases">
        <title>Genome assembly of Danube salmon.</title>
        <authorList>
            <person name="Macqueen D.J."/>
            <person name="Gundappa M.K."/>
        </authorList>
    </citation>
    <scope>NUCLEOTIDE SEQUENCE [LARGE SCALE GENOMIC DNA]</scope>
</reference>
<feature type="domain" description="DEP" evidence="2">
    <location>
        <begin position="24"/>
        <end position="107"/>
    </location>
</feature>
<evidence type="ECO:0000259" key="1">
    <source>
        <dbReference type="PROSITE" id="PS50106"/>
    </source>
</evidence>
<dbReference type="SUPFAM" id="SSF50156">
    <property type="entry name" value="PDZ domain-like"/>
    <property type="match status" value="1"/>
</dbReference>
<dbReference type="SMART" id="SM00049">
    <property type="entry name" value="DEP"/>
    <property type="match status" value="2"/>
</dbReference>
<dbReference type="PROSITE" id="PS50106">
    <property type="entry name" value="PDZ"/>
    <property type="match status" value="1"/>
</dbReference>
<name>A0A4W5LUS1_9TELE</name>
<dbReference type="InterPro" id="IPR041489">
    <property type="entry name" value="PDZ_6"/>
</dbReference>
<dbReference type="GO" id="GO:0005085">
    <property type="term" value="F:guanyl-nucleotide exchange factor activity"/>
    <property type="evidence" value="ECO:0007669"/>
    <property type="project" value="TreeGrafter"/>
</dbReference>
<accession>A0A4W5LUS1</accession>
<dbReference type="GO" id="GO:0007186">
    <property type="term" value="P:G protein-coupled receptor signaling pathway"/>
    <property type="evidence" value="ECO:0007669"/>
    <property type="project" value="TreeGrafter"/>
</dbReference>
<evidence type="ECO:0000313" key="4">
    <source>
        <dbReference type="Proteomes" id="UP000314982"/>
    </source>
</evidence>
<dbReference type="InterPro" id="IPR001478">
    <property type="entry name" value="PDZ"/>
</dbReference>
<dbReference type="Gene3D" id="1.10.10.10">
    <property type="entry name" value="Winged helix-like DNA-binding domain superfamily/Winged helix DNA-binding domain"/>
    <property type="match status" value="2"/>
</dbReference>
<dbReference type="InterPro" id="IPR036390">
    <property type="entry name" value="WH_DNA-bd_sf"/>
</dbReference>
<protein>
    <submittedName>
        <fullName evidence="3">Si:dkeyp-97e7.9</fullName>
    </submittedName>
</protein>
<dbReference type="Ensembl" id="ENSHHUT00000031280.1">
    <property type="protein sequence ID" value="ENSHHUP00000030031.1"/>
    <property type="gene ID" value="ENSHHUG00000019136.1"/>
</dbReference>
<dbReference type="Proteomes" id="UP000314982">
    <property type="component" value="Unassembled WGS sequence"/>
</dbReference>
<dbReference type="GO" id="GO:0023051">
    <property type="term" value="P:regulation of signaling"/>
    <property type="evidence" value="ECO:0007669"/>
    <property type="project" value="TreeGrafter"/>
</dbReference>